<protein>
    <recommendedName>
        <fullName evidence="9">X-box-binding protein 1</fullName>
    </recommendedName>
</protein>
<evidence type="ECO:0008006" key="9">
    <source>
        <dbReference type="Google" id="ProtNLM"/>
    </source>
</evidence>
<dbReference type="Proteomes" id="UP000228934">
    <property type="component" value="Unassembled WGS sequence"/>
</dbReference>
<keyword evidence="2" id="KW-0805">Transcription regulation</keyword>
<keyword evidence="3" id="KW-0238">DNA-binding</keyword>
<feature type="region of interest" description="Disordered" evidence="6">
    <location>
        <begin position="139"/>
        <end position="160"/>
    </location>
</feature>
<evidence type="ECO:0000256" key="2">
    <source>
        <dbReference type="ARBA" id="ARBA00023015"/>
    </source>
</evidence>
<dbReference type="OrthoDB" id="20960at2759"/>
<dbReference type="GO" id="GO:0005634">
    <property type="term" value="C:nucleus"/>
    <property type="evidence" value="ECO:0007669"/>
    <property type="project" value="TreeGrafter"/>
</dbReference>
<dbReference type="PANTHER" id="PTHR46542:SF1">
    <property type="entry name" value="X-BOX BINDING PROTEIN 1"/>
    <property type="match status" value="1"/>
</dbReference>
<reference evidence="8" key="1">
    <citation type="journal article" date="2017" name="Nat. Commun.">
        <title>The North American bullfrog draft genome provides insight into hormonal regulation of long noncoding RNA.</title>
        <authorList>
            <person name="Hammond S.A."/>
            <person name="Warren R.L."/>
            <person name="Vandervalk B.P."/>
            <person name="Kucuk E."/>
            <person name="Khan H."/>
            <person name="Gibb E.A."/>
            <person name="Pandoh P."/>
            <person name="Kirk H."/>
            <person name="Zhao Y."/>
            <person name="Jones M."/>
            <person name="Mungall A.J."/>
            <person name="Coope R."/>
            <person name="Pleasance S."/>
            <person name="Moore R.A."/>
            <person name="Holt R.A."/>
            <person name="Round J.M."/>
            <person name="Ohora S."/>
            <person name="Walle B.V."/>
            <person name="Veldhoen N."/>
            <person name="Helbing C.C."/>
            <person name="Birol I."/>
        </authorList>
    </citation>
    <scope>NUCLEOTIDE SEQUENCE [LARGE SCALE GENOMIC DNA]</scope>
</reference>
<dbReference type="GO" id="GO:0000981">
    <property type="term" value="F:DNA-binding transcription factor activity, RNA polymerase II-specific"/>
    <property type="evidence" value="ECO:0007669"/>
    <property type="project" value="TreeGrafter"/>
</dbReference>
<keyword evidence="5" id="KW-0539">Nucleus</keyword>
<evidence type="ECO:0000256" key="3">
    <source>
        <dbReference type="ARBA" id="ARBA00023125"/>
    </source>
</evidence>
<dbReference type="InterPro" id="IPR052470">
    <property type="entry name" value="ER_Stress-Reg_TF"/>
</dbReference>
<keyword evidence="1" id="KW-0832">Ubl conjugation</keyword>
<evidence type="ECO:0000313" key="8">
    <source>
        <dbReference type="Proteomes" id="UP000228934"/>
    </source>
</evidence>
<proteinExistence type="predicted"/>
<evidence type="ECO:0000256" key="5">
    <source>
        <dbReference type="ARBA" id="ARBA00023242"/>
    </source>
</evidence>
<accession>A0A2G9RUI2</accession>
<name>A0A2G9RUI2_AQUCT</name>
<evidence type="ECO:0000256" key="6">
    <source>
        <dbReference type="SAM" id="MobiDB-lite"/>
    </source>
</evidence>
<evidence type="ECO:0000256" key="4">
    <source>
        <dbReference type="ARBA" id="ARBA00023163"/>
    </source>
</evidence>
<evidence type="ECO:0000313" key="7">
    <source>
        <dbReference type="EMBL" id="PIO31445.1"/>
    </source>
</evidence>
<feature type="compositionally biased region" description="Polar residues" evidence="6">
    <location>
        <begin position="149"/>
        <end position="158"/>
    </location>
</feature>
<dbReference type="EMBL" id="KV930079">
    <property type="protein sequence ID" value="PIO31445.1"/>
    <property type="molecule type" value="Genomic_DNA"/>
</dbReference>
<keyword evidence="4" id="KW-0804">Transcription</keyword>
<gene>
    <name evidence="7" type="ORF">AB205_0071690</name>
</gene>
<dbReference type="GO" id="GO:0000977">
    <property type="term" value="F:RNA polymerase II transcription regulatory region sequence-specific DNA binding"/>
    <property type="evidence" value="ECO:0007669"/>
    <property type="project" value="TreeGrafter"/>
</dbReference>
<dbReference type="PANTHER" id="PTHR46542">
    <property type="entry name" value="X-BOX BINDING PROTEIN 1"/>
    <property type="match status" value="1"/>
</dbReference>
<sequence length="319" mass="35098">MMFSMLCVNTLFLFQNEKLLIENKLLREKSHGLITENQELRQRLGLDALDVKGEEEIEVFVQSREDEVSPVTGSAESAALRLRAPLQQEQAQTSTNLTASAWILTALILQTSDILLGLLESLDSEILLGYQESLSWDQQQEVSSESDSIPTAPSSPVGTPSIKLEAINELIRFDHVYTKPLCSEQDAELGIESSVVIKTEEASFNTTCVAPISVKEEFQEEEPTPALGIQSLLSCSENNTEKAVNLLDTGSDSGYEGCSSPLSDMSSPLNCGQAWEDSFTSELFPQLLNVDLHQSCATSPLADPTLFWNPSPEFEDEPF</sequence>
<evidence type="ECO:0000256" key="1">
    <source>
        <dbReference type="ARBA" id="ARBA00022843"/>
    </source>
</evidence>
<keyword evidence="8" id="KW-1185">Reference proteome</keyword>
<dbReference type="AlphaFoldDB" id="A0A2G9RUI2"/>
<feature type="compositionally biased region" description="Low complexity" evidence="6">
    <location>
        <begin position="139"/>
        <end position="148"/>
    </location>
</feature>
<organism evidence="7 8">
    <name type="scientific">Aquarana catesbeiana</name>
    <name type="common">American bullfrog</name>
    <name type="synonym">Rana catesbeiana</name>
    <dbReference type="NCBI Taxonomy" id="8400"/>
    <lineage>
        <taxon>Eukaryota</taxon>
        <taxon>Metazoa</taxon>
        <taxon>Chordata</taxon>
        <taxon>Craniata</taxon>
        <taxon>Vertebrata</taxon>
        <taxon>Euteleostomi</taxon>
        <taxon>Amphibia</taxon>
        <taxon>Batrachia</taxon>
        <taxon>Anura</taxon>
        <taxon>Neobatrachia</taxon>
        <taxon>Ranoidea</taxon>
        <taxon>Ranidae</taxon>
        <taxon>Aquarana</taxon>
    </lineage>
</organism>